<gene>
    <name evidence="1" type="ORF">BaRGS_00004250</name>
</gene>
<protein>
    <submittedName>
        <fullName evidence="1">Uncharacterized protein</fullName>
    </submittedName>
</protein>
<keyword evidence="2" id="KW-1185">Reference proteome</keyword>
<comment type="caution">
    <text evidence="1">The sequence shown here is derived from an EMBL/GenBank/DDBJ whole genome shotgun (WGS) entry which is preliminary data.</text>
</comment>
<organism evidence="1 2">
    <name type="scientific">Batillaria attramentaria</name>
    <dbReference type="NCBI Taxonomy" id="370345"/>
    <lineage>
        <taxon>Eukaryota</taxon>
        <taxon>Metazoa</taxon>
        <taxon>Spiralia</taxon>
        <taxon>Lophotrochozoa</taxon>
        <taxon>Mollusca</taxon>
        <taxon>Gastropoda</taxon>
        <taxon>Caenogastropoda</taxon>
        <taxon>Sorbeoconcha</taxon>
        <taxon>Cerithioidea</taxon>
        <taxon>Batillariidae</taxon>
        <taxon>Batillaria</taxon>
    </lineage>
</organism>
<proteinExistence type="predicted"/>
<reference evidence="1 2" key="1">
    <citation type="journal article" date="2023" name="Sci. Data">
        <title>Genome assembly of the Korean intertidal mud-creeper Batillaria attramentaria.</title>
        <authorList>
            <person name="Patra A.K."/>
            <person name="Ho P.T."/>
            <person name="Jun S."/>
            <person name="Lee S.J."/>
            <person name="Kim Y."/>
            <person name="Won Y.J."/>
        </authorList>
    </citation>
    <scope>NUCLEOTIDE SEQUENCE [LARGE SCALE GENOMIC DNA]</scope>
    <source>
        <strain evidence="1">Wonlab-2016</strain>
    </source>
</reference>
<name>A0ABD0LZD8_9CAEN</name>
<sequence length="159" mass="18445">MSLRLSQNFAPKWHVCCRKETPLSSSYFNKASGVFSLEISRHSTAKIRSSQAFKKAVLEKRFKKKVPDSRKEPALKIGNIRAPPVNSAERKQPKAFWRESELFESFRQLPFNRNGRAYFVQTRSRKYSKYFGNLRRFPSSLCLELKQAEATKVAFAGEF</sequence>
<evidence type="ECO:0000313" key="1">
    <source>
        <dbReference type="EMBL" id="KAK7504384.1"/>
    </source>
</evidence>
<accession>A0ABD0LZD8</accession>
<dbReference type="AlphaFoldDB" id="A0ABD0LZD8"/>
<dbReference type="EMBL" id="JACVVK020000015">
    <property type="protein sequence ID" value="KAK7504384.1"/>
    <property type="molecule type" value="Genomic_DNA"/>
</dbReference>
<dbReference type="Proteomes" id="UP001519460">
    <property type="component" value="Unassembled WGS sequence"/>
</dbReference>
<evidence type="ECO:0000313" key="2">
    <source>
        <dbReference type="Proteomes" id="UP001519460"/>
    </source>
</evidence>